<organism evidence="1 2">
    <name type="scientific">Kitasatospora kazusensis</name>
    <dbReference type="NCBI Taxonomy" id="407974"/>
    <lineage>
        <taxon>Bacteria</taxon>
        <taxon>Bacillati</taxon>
        <taxon>Actinomycetota</taxon>
        <taxon>Actinomycetes</taxon>
        <taxon>Kitasatosporales</taxon>
        <taxon>Streptomycetaceae</taxon>
        <taxon>Kitasatospora</taxon>
    </lineage>
</organism>
<dbReference type="Proteomes" id="UP001422759">
    <property type="component" value="Unassembled WGS sequence"/>
</dbReference>
<proteinExistence type="predicted"/>
<dbReference type="InterPro" id="IPR018727">
    <property type="entry name" value="DUF2267"/>
</dbReference>
<accession>A0ABP4KF67</accession>
<dbReference type="EMBL" id="BAAANT010000131">
    <property type="protein sequence ID" value="GAA1502099.1"/>
    <property type="molecule type" value="Genomic_DNA"/>
</dbReference>
<evidence type="ECO:0000313" key="2">
    <source>
        <dbReference type="Proteomes" id="UP001422759"/>
    </source>
</evidence>
<gene>
    <name evidence="1" type="ORF">GCM10009760_64860</name>
</gene>
<keyword evidence="2" id="KW-1185">Reference proteome</keyword>
<dbReference type="Gene3D" id="1.10.490.110">
    <property type="entry name" value="Uncharacterized conserved protein DUF2267"/>
    <property type="match status" value="1"/>
</dbReference>
<dbReference type="InterPro" id="IPR038282">
    <property type="entry name" value="DUF2267_sf"/>
</dbReference>
<dbReference type="Pfam" id="PF10025">
    <property type="entry name" value="DUF2267"/>
    <property type="match status" value="1"/>
</dbReference>
<evidence type="ECO:0008006" key="3">
    <source>
        <dbReference type="Google" id="ProtNLM"/>
    </source>
</evidence>
<sequence length="131" mass="13997">MTWHHLLQQVRDLGRYATDHEAERVLHAVLAALGGQLIGEERCDLAAALPEPARTTFASQIPLTQPLDAHTFVDTIATTLGTTTEAARWDTGAVLAALTSLAGEPLTCRVLTQLPHGYALLYGRADLTAAA</sequence>
<dbReference type="RefSeq" id="WP_344469881.1">
    <property type="nucleotide sequence ID" value="NZ_BAAANT010000131.1"/>
</dbReference>
<comment type="caution">
    <text evidence="1">The sequence shown here is derived from an EMBL/GenBank/DDBJ whole genome shotgun (WGS) entry which is preliminary data.</text>
</comment>
<protein>
    <recommendedName>
        <fullName evidence="3">DUF2267 domain-containing protein</fullName>
    </recommendedName>
</protein>
<name>A0ABP4KF67_9ACTN</name>
<reference evidence="2" key="1">
    <citation type="journal article" date="2019" name="Int. J. Syst. Evol. Microbiol.">
        <title>The Global Catalogue of Microorganisms (GCM) 10K type strain sequencing project: providing services to taxonomists for standard genome sequencing and annotation.</title>
        <authorList>
            <consortium name="The Broad Institute Genomics Platform"/>
            <consortium name="The Broad Institute Genome Sequencing Center for Infectious Disease"/>
            <person name="Wu L."/>
            <person name="Ma J."/>
        </authorList>
    </citation>
    <scope>NUCLEOTIDE SEQUENCE [LARGE SCALE GENOMIC DNA]</scope>
    <source>
        <strain evidence="2">JCM 14560</strain>
    </source>
</reference>
<evidence type="ECO:0000313" key="1">
    <source>
        <dbReference type="EMBL" id="GAA1502099.1"/>
    </source>
</evidence>